<dbReference type="Pfam" id="PF21799">
    <property type="entry name" value="MurD-like_N"/>
    <property type="match status" value="1"/>
</dbReference>
<dbReference type="Gene3D" id="3.90.190.20">
    <property type="entry name" value="Mur ligase, C-terminal domain"/>
    <property type="match status" value="1"/>
</dbReference>
<dbReference type="InterPro" id="IPR013221">
    <property type="entry name" value="Mur_ligase_cen"/>
</dbReference>
<dbReference type="SUPFAM" id="SSF51984">
    <property type="entry name" value="MurCD N-terminal domain"/>
    <property type="match status" value="1"/>
</dbReference>
<keyword evidence="7 8" id="KW-0573">Peptidoglycan synthesis</keyword>
<name>A0A5S5MFW0_9BACT</name>
<dbReference type="HAMAP" id="MF_00639">
    <property type="entry name" value="MurD"/>
    <property type="match status" value="1"/>
</dbReference>
<keyword evidence="7 8" id="KW-0961">Cell wall biogenesis/degradation</keyword>
<dbReference type="InterPro" id="IPR005762">
    <property type="entry name" value="MurD"/>
</dbReference>
<dbReference type="EC" id="6.3.2.9" evidence="7 8"/>
<dbReference type="NCBIfam" id="TIGR01087">
    <property type="entry name" value="murD"/>
    <property type="match status" value="1"/>
</dbReference>
<feature type="domain" description="Mur ligase central" evidence="10">
    <location>
        <begin position="108"/>
        <end position="278"/>
    </location>
</feature>
<keyword evidence="12" id="KW-1185">Reference proteome</keyword>
<dbReference type="InterPro" id="IPR036615">
    <property type="entry name" value="Mur_ligase_C_dom_sf"/>
</dbReference>
<dbReference type="InterPro" id="IPR036565">
    <property type="entry name" value="Mur-like_cat_sf"/>
</dbReference>
<dbReference type="SUPFAM" id="SSF53244">
    <property type="entry name" value="MurD-like peptide ligases, peptide-binding domain"/>
    <property type="match status" value="1"/>
</dbReference>
<evidence type="ECO:0000256" key="2">
    <source>
        <dbReference type="ARBA" id="ARBA00004752"/>
    </source>
</evidence>
<sequence>MPSSSSFKHAIVVGLGISGMAAVRLLKSQGYRVTGMDERAGETGAPELFERFIPMICPDTLLEADLIILSPGFDPNRPELKKARLKKIPIIGEMALGLRQLKTPLVAITGTNGKSTVTELIGAMLTASGKKVFTGGNLGLPLCDFVLQGCPADIAILEVSSFQLDTLESFTPDVAVLLNISPDHLDRYPDMAAYTASKARIFKDMKKGIAVLNHGDSQVRAIGEKLPLTIHWYDRENAGIAIREKNLILENGKVLDLSNFPLPGRHNLENLAAAMLAAKAAGATEKGMENAIENFQGLEHRMTPAGSIHGIACYDDSKATNMDAVCRALSAFNREVVLIMGGRDKGGDYKTMEESVRSHARALILMGEASDTIEQALGHMVPCIRAKNMDDAVKKAVQNADAQTPILLSPACSSFDMFRNYKERGMQFREAVARLATEEVLP</sequence>
<dbReference type="RefSeq" id="WP_139448580.1">
    <property type="nucleotide sequence ID" value="NZ_VDMB01000010.1"/>
</dbReference>
<evidence type="ECO:0000313" key="12">
    <source>
        <dbReference type="Proteomes" id="UP000321899"/>
    </source>
</evidence>
<dbReference type="GO" id="GO:0071555">
    <property type="term" value="P:cell wall organization"/>
    <property type="evidence" value="ECO:0007669"/>
    <property type="project" value="UniProtKB-KW"/>
</dbReference>
<dbReference type="SUPFAM" id="SSF53623">
    <property type="entry name" value="MurD-like peptide ligases, catalytic domain"/>
    <property type="match status" value="1"/>
</dbReference>
<accession>A0A5S5MFW0</accession>
<evidence type="ECO:0000259" key="9">
    <source>
        <dbReference type="Pfam" id="PF02875"/>
    </source>
</evidence>
<organism evidence="11 12">
    <name type="scientific">Desulfobotulus mexicanus</name>
    <dbReference type="NCBI Taxonomy" id="2586642"/>
    <lineage>
        <taxon>Bacteria</taxon>
        <taxon>Pseudomonadati</taxon>
        <taxon>Thermodesulfobacteriota</taxon>
        <taxon>Desulfobacteria</taxon>
        <taxon>Desulfobacterales</taxon>
        <taxon>Desulfobacteraceae</taxon>
        <taxon>Desulfobotulus</taxon>
    </lineage>
</organism>
<dbReference type="AlphaFoldDB" id="A0A5S5MFW0"/>
<keyword evidence="7 8" id="KW-0132">Cell division</keyword>
<dbReference type="GO" id="GO:0005737">
    <property type="term" value="C:cytoplasm"/>
    <property type="evidence" value="ECO:0007669"/>
    <property type="project" value="UniProtKB-SubCell"/>
</dbReference>
<dbReference type="Proteomes" id="UP000321899">
    <property type="component" value="Unassembled WGS sequence"/>
</dbReference>
<dbReference type="GO" id="GO:0009252">
    <property type="term" value="P:peptidoglycan biosynthetic process"/>
    <property type="evidence" value="ECO:0007669"/>
    <property type="project" value="UniProtKB-UniRule"/>
</dbReference>
<keyword evidence="3 7" id="KW-0963">Cytoplasm</keyword>
<comment type="catalytic activity">
    <reaction evidence="7 8">
        <text>UDP-N-acetyl-alpha-D-muramoyl-L-alanine + D-glutamate + ATP = UDP-N-acetyl-alpha-D-muramoyl-L-alanyl-D-glutamate + ADP + phosphate + H(+)</text>
        <dbReference type="Rhea" id="RHEA:16429"/>
        <dbReference type="ChEBI" id="CHEBI:15378"/>
        <dbReference type="ChEBI" id="CHEBI:29986"/>
        <dbReference type="ChEBI" id="CHEBI:30616"/>
        <dbReference type="ChEBI" id="CHEBI:43474"/>
        <dbReference type="ChEBI" id="CHEBI:83898"/>
        <dbReference type="ChEBI" id="CHEBI:83900"/>
        <dbReference type="ChEBI" id="CHEBI:456216"/>
        <dbReference type="EC" id="6.3.2.9"/>
    </reaction>
</comment>
<keyword evidence="6 7" id="KW-0067">ATP-binding</keyword>
<protein>
    <recommendedName>
        <fullName evidence="7 8">UDP-N-acetylmuramoylalanine--D-glutamate ligase</fullName>
        <ecNumber evidence="7 8">6.3.2.9</ecNumber>
    </recommendedName>
    <alternativeName>
        <fullName evidence="7">D-glutamic acid-adding enzyme</fullName>
    </alternativeName>
    <alternativeName>
        <fullName evidence="7">UDP-N-acetylmuramoyl-L-alanyl-D-glutamate synthetase</fullName>
    </alternativeName>
</protein>
<keyword evidence="7 8" id="KW-0131">Cell cycle</keyword>
<dbReference type="GO" id="GO:0008764">
    <property type="term" value="F:UDP-N-acetylmuramoylalanine-D-glutamate ligase activity"/>
    <property type="evidence" value="ECO:0007669"/>
    <property type="project" value="UniProtKB-UniRule"/>
</dbReference>
<dbReference type="InterPro" id="IPR004101">
    <property type="entry name" value="Mur_ligase_C"/>
</dbReference>
<dbReference type="Pfam" id="PF02875">
    <property type="entry name" value="Mur_ligase_C"/>
    <property type="match status" value="1"/>
</dbReference>
<evidence type="ECO:0000256" key="6">
    <source>
        <dbReference type="ARBA" id="ARBA00022840"/>
    </source>
</evidence>
<evidence type="ECO:0000256" key="4">
    <source>
        <dbReference type="ARBA" id="ARBA00022598"/>
    </source>
</evidence>
<evidence type="ECO:0000256" key="1">
    <source>
        <dbReference type="ARBA" id="ARBA00004496"/>
    </source>
</evidence>
<dbReference type="Pfam" id="PF08245">
    <property type="entry name" value="Mur_ligase_M"/>
    <property type="match status" value="1"/>
</dbReference>
<comment type="caution">
    <text evidence="11">The sequence shown here is derived from an EMBL/GenBank/DDBJ whole genome shotgun (WGS) entry which is preliminary data.</text>
</comment>
<dbReference type="GO" id="GO:0051301">
    <property type="term" value="P:cell division"/>
    <property type="evidence" value="ECO:0007669"/>
    <property type="project" value="UniProtKB-KW"/>
</dbReference>
<dbReference type="Gene3D" id="3.40.50.720">
    <property type="entry name" value="NAD(P)-binding Rossmann-like Domain"/>
    <property type="match status" value="1"/>
</dbReference>
<dbReference type="OrthoDB" id="9809796at2"/>
<dbReference type="UniPathway" id="UPA00219"/>
<feature type="binding site" evidence="7">
    <location>
        <begin position="110"/>
        <end position="116"/>
    </location>
    <ligand>
        <name>ATP</name>
        <dbReference type="ChEBI" id="CHEBI:30616"/>
    </ligand>
</feature>
<gene>
    <name evidence="7 11" type="primary">murD</name>
    <name evidence="11" type="ORF">FIM25_09370</name>
</gene>
<evidence type="ECO:0000256" key="7">
    <source>
        <dbReference type="HAMAP-Rule" id="MF_00639"/>
    </source>
</evidence>
<comment type="pathway">
    <text evidence="2 7 8">Cell wall biogenesis; peptidoglycan biosynthesis.</text>
</comment>
<dbReference type="Gene3D" id="3.40.1190.10">
    <property type="entry name" value="Mur-like, catalytic domain"/>
    <property type="match status" value="1"/>
</dbReference>
<comment type="similarity">
    <text evidence="7">Belongs to the MurCDEF family.</text>
</comment>
<dbReference type="PANTHER" id="PTHR43692">
    <property type="entry name" value="UDP-N-ACETYLMURAMOYLALANINE--D-GLUTAMATE LIGASE"/>
    <property type="match status" value="1"/>
</dbReference>
<proteinExistence type="inferred from homology"/>
<dbReference type="GO" id="GO:0005524">
    <property type="term" value="F:ATP binding"/>
    <property type="evidence" value="ECO:0007669"/>
    <property type="project" value="UniProtKB-UniRule"/>
</dbReference>
<dbReference type="EMBL" id="VDMB01000010">
    <property type="protein sequence ID" value="TYT74569.1"/>
    <property type="molecule type" value="Genomic_DNA"/>
</dbReference>
<evidence type="ECO:0000259" key="10">
    <source>
        <dbReference type="Pfam" id="PF08245"/>
    </source>
</evidence>
<evidence type="ECO:0000313" key="11">
    <source>
        <dbReference type="EMBL" id="TYT74569.1"/>
    </source>
</evidence>
<dbReference type="GO" id="GO:0008360">
    <property type="term" value="P:regulation of cell shape"/>
    <property type="evidence" value="ECO:0007669"/>
    <property type="project" value="UniProtKB-KW"/>
</dbReference>
<keyword evidence="7 8" id="KW-0133">Cell shape</keyword>
<evidence type="ECO:0000256" key="5">
    <source>
        <dbReference type="ARBA" id="ARBA00022741"/>
    </source>
</evidence>
<feature type="domain" description="Mur ligase C-terminal" evidence="9">
    <location>
        <begin position="300"/>
        <end position="412"/>
    </location>
</feature>
<comment type="function">
    <text evidence="7 8">Cell wall formation. Catalyzes the addition of glutamate to the nucleotide precursor UDP-N-acetylmuramoyl-L-alanine (UMA).</text>
</comment>
<evidence type="ECO:0000256" key="8">
    <source>
        <dbReference type="RuleBase" id="RU003664"/>
    </source>
</evidence>
<dbReference type="PANTHER" id="PTHR43692:SF1">
    <property type="entry name" value="UDP-N-ACETYLMURAMOYLALANINE--D-GLUTAMATE LIGASE"/>
    <property type="match status" value="1"/>
</dbReference>
<reference evidence="11 12" key="1">
    <citation type="submission" date="2019-06" db="EMBL/GenBank/DDBJ databases">
        <title>Desulfobotulus mexicanus sp. nov., a novel sulfate-reducing bacterium isolated from the sediment of an alkaline crater lake in Mexico.</title>
        <authorList>
            <person name="Hirschler-Rea A."/>
        </authorList>
    </citation>
    <scope>NUCLEOTIDE SEQUENCE [LARGE SCALE GENOMIC DNA]</scope>
    <source>
        <strain evidence="11 12">PAR22N</strain>
    </source>
</reference>
<keyword evidence="4 7" id="KW-0436">Ligase</keyword>
<evidence type="ECO:0000256" key="3">
    <source>
        <dbReference type="ARBA" id="ARBA00022490"/>
    </source>
</evidence>
<keyword evidence="5 7" id="KW-0547">Nucleotide-binding</keyword>
<comment type="subcellular location">
    <subcellularLocation>
        <location evidence="1 7 8">Cytoplasm</location>
    </subcellularLocation>
</comment>